<dbReference type="EMBL" id="KZ819794">
    <property type="protein sequence ID" value="PWN52145.1"/>
    <property type="molecule type" value="Genomic_DNA"/>
</dbReference>
<reference evidence="1 2" key="1">
    <citation type="journal article" date="2018" name="Mol. Biol. Evol.">
        <title>Broad Genomic Sampling Reveals a Smut Pathogenic Ancestry of the Fungal Clade Ustilaginomycotina.</title>
        <authorList>
            <person name="Kijpornyongpan T."/>
            <person name="Mondo S.J."/>
            <person name="Barry K."/>
            <person name="Sandor L."/>
            <person name="Lee J."/>
            <person name="Lipzen A."/>
            <person name="Pangilinan J."/>
            <person name="LaButti K."/>
            <person name="Hainaut M."/>
            <person name="Henrissat B."/>
            <person name="Grigoriev I.V."/>
            <person name="Spatafora J.W."/>
            <person name="Aime M.C."/>
        </authorList>
    </citation>
    <scope>NUCLEOTIDE SEQUENCE [LARGE SCALE GENOMIC DNA]</scope>
    <source>
        <strain evidence="1 2">SA 807</strain>
    </source>
</reference>
<sequence>MAPTASHTNGTSRQVNAIDGGIYVPVITPFTDDEELDLRTFESHLVRLGKAGVHFVIMGTNGEEAPLP</sequence>
<proteinExistence type="predicted"/>
<name>A0ACD0P227_9BASI</name>
<evidence type="ECO:0000313" key="2">
    <source>
        <dbReference type="Proteomes" id="UP000245626"/>
    </source>
</evidence>
<accession>A0ACD0P227</accession>
<protein>
    <submittedName>
        <fullName evidence="1">Uncharacterized protein</fullName>
    </submittedName>
</protein>
<keyword evidence="2" id="KW-1185">Reference proteome</keyword>
<dbReference type="Proteomes" id="UP000245626">
    <property type="component" value="Unassembled WGS sequence"/>
</dbReference>
<organism evidence="1 2">
    <name type="scientific">Violaceomyces palustris</name>
    <dbReference type="NCBI Taxonomy" id="1673888"/>
    <lineage>
        <taxon>Eukaryota</taxon>
        <taxon>Fungi</taxon>
        <taxon>Dikarya</taxon>
        <taxon>Basidiomycota</taxon>
        <taxon>Ustilaginomycotina</taxon>
        <taxon>Ustilaginomycetes</taxon>
        <taxon>Violaceomycetales</taxon>
        <taxon>Violaceomycetaceae</taxon>
        <taxon>Violaceomyces</taxon>
    </lineage>
</organism>
<evidence type="ECO:0000313" key="1">
    <source>
        <dbReference type="EMBL" id="PWN52145.1"/>
    </source>
</evidence>
<gene>
    <name evidence="1" type="ORF">IE53DRAFT_367463</name>
</gene>